<dbReference type="RefSeq" id="WP_041062553.1">
    <property type="nucleotide sequence ID" value="NZ_JXAL01000016.1"/>
</dbReference>
<evidence type="ECO:0000313" key="2">
    <source>
        <dbReference type="Proteomes" id="UP000054526"/>
    </source>
</evidence>
<organism evidence="1 2">
    <name type="scientific">Cohnella kolymensis</name>
    <dbReference type="NCBI Taxonomy" id="1590652"/>
    <lineage>
        <taxon>Bacteria</taxon>
        <taxon>Bacillati</taxon>
        <taxon>Bacillota</taxon>
        <taxon>Bacilli</taxon>
        <taxon>Bacillales</taxon>
        <taxon>Paenibacillaceae</taxon>
        <taxon>Cohnella</taxon>
    </lineage>
</organism>
<comment type="caution">
    <text evidence="1">The sequence shown here is derived from an EMBL/GenBank/DDBJ whole genome shotgun (WGS) entry which is preliminary data.</text>
</comment>
<proteinExistence type="predicted"/>
<protein>
    <submittedName>
        <fullName evidence="1">Uncharacterized protein</fullName>
    </submittedName>
</protein>
<sequence>MKQRITKIQLREISDEQKEQLREWWNPQYGDAYYYPKVDSTGHVPSGYLGWELDDMKTRVLPLLSIGQMIEFLETKEYPTLHIDKIPVRGMMHYDRL</sequence>
<evidence type="ECO:0000313" key="1">
    <source>
        <dbReference type="EMBL" id="KIL35857.1"/>
    </source>
</evidence>
<accession>A0ABR5A4J8</accession>
<name>A0ABR5A4J8_9BACL</name>
<reference evidence="1 2" key="1">
    <citation type="submission" date="2014-12" db="EMBL/GenBank/DDBJ databases">
        <title>Draft genome sequence of Cohnella kolymensis strain B-2846.</title>
        <authorList>
            <person name="Karlyshev A.V."/>
            <person name="Kudryashova E.B."/>
        </authorList>
    </citation>
    <scope>NUCLEOTIDE SEQUENCE [LARGE SCALE GENOMIC DNA]</scope>
    <source>
        <strain evidence="1 2">VKM B-2846</strain>
    </source>
</reference>
<keyword evidence="2" id="KW-1185">Reference proteome</keyword>
<gene>
    <name evidence="1" type="ORF">SD71_10710</name>
</gene>
<dbReference type="EMBL" id="JXAL01000016">
    <property type="protein sequence ID" value="KIL35857.1"/>
    <property type="molecule type" value="Genomic_DNA"/>
</dbReference>
<dbReference type="Proteomes" id="UP000054526">
    <property type="component" value="Unassembled WGS sequence"/>
</dbReference>